<comment type="caution">
    <text evidence="2">The sequence shown here is derived from an EMBL/GenBank/DDBJ whole genome shotgun (WGS) entry which is preliminary data.</text>
</comment>
<dbReference type="PANTHER" id="PTHR12149">
    <property type="entry name" value="FRUCTOSAMINE 3 KINASE-RELATED PROTEIN"/>
    <property type="match status" value="1"/>
</dbReference>
<dbReference type="Gene3D" id="3.30.200.20">
    <property type="entry name" value="Phosphorylase Kinase, domain 1"/>
    <property type="match status" value="1"/>
</dbReference>
<gene>
    <name evidence="2" type="ORF">FHL06_00360</name>
</gene>
<dbReference type="Pfam" id="PF03881">
    <property type="entry name" value="Fructosamin_kin"/>
    <property type="match status" value="1"/>
</dbReference>
<sequence>MQIDKSWYDELNLGDIKQVQPVSGGDINLAFKITTAQKNYFLKVQPKNDQSFFGHEIKGLNLINSVANAPQVIKSGTFKNNGYLILNYIEFGTESQFDLGKLVAQMHQKHASKFGLNHDVLNAKNKKINTWQDNWADFYINQRLEVLIKQVKQKNNWNGFRDKLMKQFEEMIREYYSKNPITPSLLHGDLWNGNASFQDDHQPILYDPDVFFGNREMDIAMTLLFGGFSEEFYRGYNDTYPMADNWQKRVPWYQTYYLLAHLNLFGETYGPSLENALMKSLEK</sequence>
<name>A0A5P0ZKR7_9LACO</name>
<evidence type="ECO:0000313" key="2">
    <source>
        <dbReference type="EMBL" id="MQS74850.1"/>
    </source>
</evidence>
<protein>
    <submittedName>
        <fullName evidence="2">Fructosamine kinase family protein</fullName>
    </submittedName>
</protein>
<dbReference type="Gene3D" id="3.90.1200.10">
    <property type="match status" value="1"/>
</dbReference>
<dbReference type="RefSeq" id="WP_153384269.1">
    <property type="nucleotide sequence ID" value="NZ_VDFP01000001.1"/>
</dbReference>
<dbReference type="EMBL" id="VDFP01000001">
    <property type="protein sequence ID" value="MQS74850.1"/>
    <property type="molecule type" value="Genomic_DNA"/>
</dbReference>
<dbReference type="InterPro" id="IPR016477">
    <property type="entry name" value="Fructo-/Ketosamine-3-kinase"/>
</dbReference>
<keyword evidence="1 2" id="KW-0418">Kinase</keyword>
<dbReference type="PANTHER" id="PTHR12149:SF8">
    <property type="entry name" value="PROTEIN-RIBULOSAMINE 3-KINASE"/>
    <property type="match status" value="1"/>
</dbReference>
<dbReference type="InterPro" id="IPR011009">
    <property type="entry name" value="Kinase-like_dom_sf"/>
</dbReference>
<evidence type="ECO:0000256" key="1">
    <source>
        <dbReference type="PIRNR" id="PIRNR006221"/>
    </source>
</evidence>
<keyword evidence="1" id="KW-0808">Transferase</keyword>
<dbReference type="PIRSF" id="PIRSF006221">
    <property type="entry name" value="Ketosamine-3-kinase"/>
    <property type="match status" value="1"/>
</dbReference>
<dbReference type="Proteomes" id="UP000414364">
    <property type="component" value="Unassembled WGS sequence"/>
</dbReference>
<proteinExistence type="inferred from homology"/>
<dbReference type="GO" id="GO:0016301">
    <property type="term" value="F:kinase activity"/>
    <property type="evidence" value="ECO:0007669"/>
    <property type="project" value="UniProtKB-UniRule"/>
</dbReference>
<accession>A0A5P0ZKR7</accession>
<comment type="similarity">
    <text evidence="1">Belongs to the fructosamine kinase family.</text>
</comment>
<reference evidence="2 3" key="1">
    <citation type="journal article" date="2019" name="Syst. Appl. Microbiol.">
        <title>Polyphasic characterization of two novel Lactobacillus spp. isolated from blown salami packages: Description of Lactobacillus halodurans sp. nov. and Lactobacillus salsicarnum sp. nov.</title>
        <authorList>
            <person name="Schuster J.A."/>
            <person name="Klingl A."/>
            <person name="Vogel R.F."/>
            <person name="Ehrmann M.A."/>
        </authorList>
    </citation>
    <scope>NUCLEOTIDE SEQUENCE [LARGE SCALE GENOMIC DNA]</scope>
    <source>
        <strain evidence="2 3">TMW 1.2172</strain>
    </source>
</reference>
<evidence type="ECO:0000313" key="3">
    <source>
        <dbReference type="Proteomes" id="UP000414364"/>
    </source>
</evidence>
<dbReference type="SUPFAM" id="SSF56112">
    <property type="entry name" value="Protein kinase-like (PK-like)"/>
    <property type="match status" value="1"/>
</dbReference>
<dbReference type="AlphaFoldDB" id="A0A5P0ZKR7"/>
<organism evidence="2 3">
    <name type="scientific">Companilactobacillus halodurans</name>
    <dbReference type="NCBI Taxonomy" id="2584183"/>
    <lineage>
        <taxon>Bacteria</taxon>
        <taxon>Bacillati</taxon>
        <taxon>Bacillota</taxon>
        <taxon>Bacilli</taxon>
        <taxon>Lactobacillales</taxon>
        <taxon>Lactobacillaceae</taxon>
        <taxon>Companilactobacillus</taxon>
    </lineage>
</organism>